<keyword evidence="3" id="KW-1185">Reference proteome</keyword>
<proteinExistence type="predicted"/>
<comment type="caution">
    <text evidence="2">The sequence shown here is derived from an EMBL/GenBank/DDBJ whole genome shotgun (WGS) entry which is preliminary data.</text>
</comment>
<evidence type="ECO:0000313" key="2">
    <source>
        <dbReference type="EMBL" id="TVU37254.1"/>
    </source>
</evidence>
<accession>A0A5J9VP57</accession>
<dbReference type="Proteomes" id="UP000324897">
    <property type="component" value="Chromosome 4"/>
</dbReference>
<protein>
    <recommendedName>
        <fullName evidence="4">Neprosin domain-containing protein</fullName>
    </recommendedName>
</protein>
<gene>
    <name evidence="2" type="ORF">EJB05_10560</name>
</gene>
<feature type="signal peptide" evidence="1">
    <location>
        <begin position="1"/>
        <end position="25"/>
    </location>
</feature>
<dbReference type="AlphaFoldDB" id="A0A5J9VP57"/>
<evidence type="ECO:0008006" key="4">
    <source>
        <dbReference type="Google" id="ProtNLM"/>
    </source>
</evidence>
<dbReference type="EMBL" id="RWGY01000007">
    <property type="protein sequence ID" value="TVU37254.1"/>
    <property type="molecule type" value="Genomic_DNA"/>
</dbReference>
<evidence type="ECO:0000256" key="1">
    <source>
        <dbReference type="SAM" id="SignalP"/>
    </source>
</evidence>
<name>A0A5J9VP57_9POAL</name>
<feature type="chain" id="PRO_5023879257" description="Neprosin domain-containing protein" evidence="1">
    <location>
        <begin position="26"/>
        <end position="154"/>
    </location>
</feature>
<feature type="non-terminal residue" evidence="2">
    <location>
        <position position="1"/>
    </location>
</feature>
<organism evidence="2 3">
    <name type="scientific">Eragrostis curvula</name>
    <name type="common">weeping love grass</name>
    <dbReference type="NCBI Taxonomy" id="38414"/>
    <lineage>
        <taxon>Eukaryota</taxon>
        <taxon>Viridiplantae</taxon>
        <taxon>Streptophyta</taxon>
        <taxon>Embryophyta</taxon>
        <taxon>Tracheophyta</taxon>
        <taxon>Spermatophyta</taxon>
        <taxon>Magnoliopsida</taxon>
        <taxon>Liliopsida</taxon>
        <taxon>Poales</taxon>
        <taxon>Poaceae</taxon>
        <taxon>PACMAD clade</taxon>
        <taxon>Chloridoideae</taxon>
        <taxon>Eragrostideae</taxon>
        <taxon>Eragrostidinae</taxon>
        <taxon>Eragrostis</taxon>
    </lineage>
</organism>
<dbReference type="Gramene" id="TVU37254">
    <property type="protein sequence ID" value="TVU37254"/>
    <property type="gene ID" value="EJB05_10560"/>
</dbReference>
<keyword evidence="1" id="KW-0732">Signal</keyword>
<reference evidence="2 3" key="1">
    <citation type="journal article" date="2019" name="Sci. Rep.">
        <title>A high-quality genome of Eragrostis curvula grass provides insights into Poaceae evolution and supports new strategies to enhance forage quality.</title>
        <authorList>
            <person name="Carballo J."/>
            <person name="Santos B.A.C.M."/>
            <person name="Zappacosta D."/>
            <person name="Garbus I."/>
            <person name="Selva J.P."/>
            <person name="Gallo C.A."/>
            <person name="Diaz A."/>
            <person name="Albertini E."/>
            <person name="Caccamo M."/>
            <person name="Echenique V."/>
        </authorList>
    </citation>
    <scope>NUCLEOTIDE SEQUENCE [LARGE SCALE GENOMIC DNA]</scope>
    <source>
        <strain evidence="3">cv. Victoria</strain>
        <tissue evidence="2">Leaf</tissue>
    </source>
</reference>
<sequence>MARIESLLLLFVTSICFFLVIAVAAQDVDEDRNYGIIANGTVTCNGKPSKDVSVHMTLEGRKTYESLGYGNTDRSGKFVIKVPKHLLRTYTIVRHHTPNYIMVGVYSTPKNRKWCPSGYKVDSYVKSRVGGGITTFEGARIFANGTRVYFVEGG</sequence>
<evidence type="ECO:0000313" key="3">
    <source>
        <dbReference type="Proteomes" id="UP000324897"/>
    </source>
</evidence>